<keyword evidence="1" id="KW-0808">Transferase</keyword>
<dbReference type="EMBL" id="KN837118">
    <property type="protein sequence ID" value="KIJ44417.1"/>
    <property type="molecule type" value="Genomic_DNA"/>
</dbReference>
<evidence type="ECO:0000256" key="3">
    <source>
        <dbReference type="ARBA" id="ARBA00022777"/>
    </source>
</evidence>
<dbReference type="GO" id="GO:0016301">
    <property type="term" value="F:kinase activity"/>
    <property type="evidence" value="ECO:0007669"/>
    <property type="project" value="UniProtKB-KW"/>
</dbReference>
<evidence type="ECO:0000313" key="6">
    <source>
        <dbReference type="Proteomes" id="UP000054279"/>
    </source>
</evidence>
<keyword evidence="4" id="KW-0067">ATP-binding</keyword>
<evidence type="ECO:0000256" key="2">
    <source>
        <dbReference type="ARBA" id="ARBA00022741"/>
    </source>
</evidence>
<evidence type="ECO:0000256" key="4">
    <source>
        <dbReference type="ARBA" id="ARBA00022840"/>
    </source>
</evidence>
<dbReference type="OrthoDB" id="67445at2759"/>
<protein>
    <submittedName>
        <fullName evidence="5">Uncharacterized protein</fullName>
    </submittedName>
</protein>
<evidence type="ECO:0000313" key="5">
    <source>
        <dbReference type="EMBL" id="KIJ44417.1"/>
    </source>
</evidence>
<dbReference type="GO" id="GO:0005524">
    <property type="term" value="F:ATP binding"/>
    <property type="evidence" value="ECO:0007669"/>
    <property type="project" value="UniProtKB-KW"/>
</dbReference>
<dbReference type="AlphaFoldDB" id="A0A0C9VQ80"/>
<dbReference type="Gene3D" id="3.30.420.40">
    <property type="match status" value="1"/>
</dbReference>
<accession>A0A0C9VQ80</accession>
<keyword evidence="6" id="KW-1185">Reference proteome</keyword>
<dbReference type="InterPro" id="IPR000890">
    <property type="entry name" value="Aliphatic_acid_kin_short-chain"/>
</dbReference>
<dbReference type="GO" id="GO:0016774">
    <property type="term" value="F:phosphotransferase activity, carboxyl group as acceptor"/>
    <property type="evidence" value="ECO:0007669"/>
    <property type="project" value="InterPro"/>
</dbReference>
<name>A0A0C9VQ80_SPHS4</name>
<evidence type="ECO:0000256" key="1">
    <source>
        <dbReference type="ARBA" id="ARBA00022679"/>
    </source>
</evidence>
<sequence length="61" mass="6325">MGLTPLSGLPGGTHVGDVDPSLIFPYTADGQNVGCMSVSATSELHVTEAKKILNIESGWKP</sequence>
<keyword evidence="3" id="KW-0418">Kinase</keyword>
<dbReference type="HOGENOM" id="CLU_2924212_0_0_1"/>
<proteinExistence type="predicted"/>
<gene>
    <name evidence="5" type="ORF">M422DRAFT_252426</name>
</gene>
<keyword evidence="2" id="KW-0547">Nucleotide-binding</keyword>
<reference evidence="5 6" key="1">
    <citation type="submission" date="2014-06" db="EMBL/GenBank/DDBJ databases">
        <title>Evolutionary Origins and Diversification of the Mycorrhizal Mutualists.</title>
        <authorList>
            <consortium name="DOE Joint Genome Institute"/>
            <consortium name="Mycorrhizal Genomics Consortium"/>
            <person name="Kohler A."/>
            <person name="Kuo A."/>
            <person name="Nagy L.G."/>
            <person name="Floudas D."/>
            <person name="Copeland A."/>
            <person name="Barry K.W."/>
            <person name="Cichocki N."/>
            <person name="Veneault-Fourrey C."/>
            <person name="LaButti K."/>
            <person name="Lindquist E.A."/>
            <person name="Lipzen A."/>
            <person name="Lundell T."/>
            <person name="Morin E."/>
            <person name="Murat C."/>
            <person name="Riley R."/>
            <person name="Ohm R."/>
            <person name="Sun H."/>
            <person name="Tunlid A."/>
            <person name="Henrissat B."/>
            <person name="Grigoriev I.V."/>
            <person name="Hibbett D.S."/>
            <person name="Martin F."/>
        </authorList>
    </citation>
    <scope>NUCLEOTIDE SEQUENCE [LARGE SCALE GENOMIC DNA]</scope>
    <source>
        <strain evidence="5 6">SS14</strain>
    </source>
</reference>
<organism evidence="5 6">
    <name type="scientific">Sphaerobolus stellatus (strain SS14)</name>
    <dbReference type="NCBI Taxonomy" id="990650"/>
    <lineage>
        <taxon>Eukaryota</taxon>
        <taxon>Fungi</taxon>
        <taxon>Dikarya</taxon>
        <taxon>Basidiomycota</taxon>
        <taxon>Agaricomycotina</taxon>
        <taxon>Agaricomycetes</taxon>
        <taxon>Phallomycetidae</taxon>
        <taxon>Geastrales</taxon>
        <taxon>Sphaerobolaceae</taxon>
        <taxon>Sphaerobolus</taxon>
    </lineage>
</organism>
<dbReference type="Pfam" id="PF00871">
    <property type="entry name" value="Acetate_kinase"/>
    <property type="match status" value="1"/>
</dbReference>
<dbReference type="Proteomes" id="UP000054279">
    <property type="component" value="Unassembled WGS sequence"/>
</dbReference>